<keyword evidence="1" id="KW-0808">Transferase</keyword>
<name>A0A3L6PBM3_PANMI</name>
<keyword evidence="2" id="KW-1185">Reference proteome</keyword>
<dbReference type="STRING" id="4540.A0A3L6PBM3"/>
<evidence type="ECO:0000313" key="2">
    <source>
        <dbReference type="Proteomes" id="UP000275267"/>
    </source>
</evidence>
<reference evidence="2" key="1">
    <citation type="journal article" date="2019" name="Nat. Commun.">
        <title>The genome of broomcorn millet.</title>
        <authorList>
            <person name="Zou C."/>
            <person name="Miki D."/>
            <person name="Li D."/>
            <person name="Tang Q."/>
            <person name="Xiao L."/>
            <person name="Rajput S."/>
            <person name="Deng P."/>
            <person name="Jia W."/>
            <person name="Huang R."/>
            <person name="Zhang M."/>
            <person name="Sun Y."/>
            <person name="Hu J."/>
            <person name="Fu X."/>
            <person name="Schnable P.S."/>
            <person name="Li F."/>
            <person name="Zhang H."/>
            <person name="Feng B."/>
            <person name="Zhu X."/>
            <person name="Liu R."/>
            <person name="Schnable J.C."/>
            <person name="Zhu J.-K."/>
            <person name="Zhang H."/>
        </authorList>
    </citation>
    <scope>NUCLEOTIDE SEQUENCE [LARGE SCALE GENOMIC DNA]</scope>
</reference>
<sequence>MEGWSNSHTGWTKAHLSMTQGRPIQKFRLGGHLSATLFIAVDGRARMNSNLVTKTLQHTVEVINRAVNRIDDAYFKSLLEAAPGCHQLGELGAVEKERPVPTADTQEMVLTPNIEDSRWTAGCRSRSGSWTLAAGCPCSPFLVLPAGGGPAHPASFFRDGSVDAHNRDMDTFKSCCYSMDD</sequence>
<gene>
    <name evidence="1" type="ORF">C2845_PM10G12130</name>
</gene>
<dbReference type="GO" id="GO:0016740">
    <property type="term" value="F:transferase activity"/>
    <property type="evidence" value="ECO:0007669"/>
    <property type="project" value="UniProtKB-KW"/>
</dbReference>
<organism evidence="1 2">
    <name type="scientific">Panicum miliaceum</name>
    <name type="common">Proso millet</name>
    <name type="synonym">Broomcorn millet</name>
    <dbReference type="NCBI Taxonomy" id="4540"/>
    <lineage>
        <taxon>Eukaryota</taxon>
        <taxon>Viridiplantae</taxon>
        <taxon>Streptophyta</taxon>
        <taxon>Embryophyta</taxon>
        <taxon>Tracheophyta</taxon>
        <taxon>Spermatophyta</taxon>
        <taxon>Magnoliopsida</taxon>
        <taxon>Liliopsida</taxon>
        <taxon>Poales</taxon>
        <taxon>Poaceae</taxon>
        <taxon>PACMAD clade</taxon>
        <taxon>Panicoideae</taxon>
        <taxon>Panicodae</taxon>
        <taxon>Paniceae</taxon>
        <taxon>Panicinae</taxon>
        <taxon>Panicum</taxon>
        <taxon>Panicum sect. Panicum</taxon>
    </lineage>
</organism>
<dbReference type="Proteomes" id="UP000275267">
    <property type="component" value="Unassembled WGS sequence"/>
</dbReference>
<proteinExistence type="predicted"/>
<dbReference type="OrthoDB" id="671439at2759"/>
<dbReference type="AlphaFoldDB" id="A0A3L6PBM3"/>
<dbReference type="EMBL" id="PQIB02000018">
    <property type="protein sequence ID" value="RLM54278.1"/>
    <property type="molecule type" value="Genomic_DNA"/>
</dbReference>
<comment type="caution">
    <text evidence="1">The sequence shown here is derived from an EMBL/GenBank/DDBJ whole genome shotgun (WGS) entry which is preliminary data.</text>
</comment>
<protein>
    <submittedName>
        <fullName evidence="1">Transferase family protein</fullName>
    </submittedName>
</protein>
<evidence type="ECO:0000313" key="1">
    <source>
        <dbReference type="EMBL" id="RLM54278.1"/>
    </source>
</evidence>
<accession>A0A3L6PBM3</accession>